<sequence length="319" mass="35602">MVSKRGKDETLDIGVGETQTETAVAAVGIAATMDAAIATTIGVNQLHSLQRATHSPLLPSAYLYTLSPNMPMNQSVFSHLSSQVQPQYPSGQLHLHTPLLPSVCGRLWFHAPLSFDPLQQLHVHGIGVDQVHNRSRVEVGESLSQSKPTDLPMHSKNLQEMNLCRERVWDTSSDGIQYARLEEADQIYDFLLGDKKHSSNDKQNSGLAYSNDLGRKMVQKRIEERLELIDQEIVVLKKEIGKMPVIELSLNDIMKNLEVMRSQSEKQQQMLMLMMESFAKDRTAASDWTTESAARESAIAKGKESEATWSKSTDSDRNS</sequence>
<reference evidence="2 3" key="1">
    <citation type="submission" date="2019-08" db="EMBL/GenBank/DDBJ databases">
        <title>Draft genome sequences of two oriental melons (Cucumis melo L. var makuwa).</title>
        <authorList>
            <person name="Kwon S.-Y."/>
        </authorList>
    </citation>
    <scope>NUCLEOTIDE SEQUENCE [LARGE SCALE GENOMIC DNA]</scope>
    <source>
        <strain evidence="3">cv. Chang Bougi</strain>
        <tissue evidence="2">Leaf</tissue>
    </source>
</reference>
<dbReference type="Proteomes" id="UP000321947">
    <property type="component" value="Unassembled WGS sequence"/>
</dbReference>
<evidence type="ECO:0000313" key="2">
    <source>
        <dbReference type="EMBL" id="TYK23958.1"/>
    </source>
</evidence>
<feature type="region of interest" description="Disordered" evidence="1">
    <location>
        <begin position="284"/>
        <end position="319"/>
    </location>
</feature>
<proteinExistence type="predicted"/>
<organism evidence="2 3">
    <name type="scientific">Cucumis melo var. makuwa</name>
    <name type="common">Oriental melon</name>
    <dbReference type="NCBI Taxonomy" id="1194695"/>
    <lineage>
        <taxon>Eukaryota</taxon>
        <taxon>Viridiplantae</taxon>
        <taxon>Streptophyta</taxon>
        <taxon>Embryophyta</taxon>
        <taxon>Tracheophyta</taxon>
        <taxon>Spermatophyta</taxon>
        <taxon>Magnoliopsida</taxon>
        <taxon>eudicotyledons</taxon>
        <taxon>Gunneridae</taxon>
        <taxon>Pentapetalae</taxon>
        <taxon>rosids</taxon>
        <taxon>fabids</taxon>
        <taxon>Cucurbitales</taxon>
        <taxon>Cucurbitaceae</taxon>
        <taxon>Benincaseae</taxon>
        <taxon>Cucumis</taxon>
    </lineage>
</organism>
<accession>A0A5D3DKB1</accession>
<protein>
    <submittedName>
        <fullName evidence="2">Transposon Tf2-1 polyprotein isoform X1</fullName>
    </submittedName>
</protein>
<evidence type="ECO:0000313" key="3">
    <source>
        <dbReference type="Proteomes" id="UP000321947"/>
    </source>
</evidence>
<dbReference type="EMBL" id="SSTD01004111">
    <property type="protein sequence ID" value="TYK23958.1"/>
    <property type="molecule type" value="Genomic_DNA"/>
</dbReference>
<name>A0A5D3DKB1_CUCMM</name>
<evidence type="ECO:0000256" key="1">
    <source>
        <dbReference type="SAM" id="MobiDB-lite"/>
    </source>
</evidence>
<dbReference type="AlphaFoldDB" id="A0A5D3DKB1"/>
<comment type="caution">
    <text evidence="2">The sequence shown here is derived from an EMBL/GenBank/DDBJ whole genome shotgun (WGS) entry which is preliminary data.</text>
</comment>
<gene>
    <name evidence="2" type="ORF">E5676_scaffold250G00160</name>
</gene>